<comment type="similarity">
    <text evidence="1">Belongs to the short-chain dehydrogenases/reductases (SDR) family.</text>
</comment>
<dbReference type="Proteomes" id="UP001155220">
    <property type="component" value="Unassembled WGS sequence"/>
</dbReference>
<dbReference type="Gene3D" id="3.40.50.720">
    <property type="entry name" value="NAD(P)-binding Rossmann-like Domain"/>
    <property type="match status" value="1"/>
</dbReference>
<dbReference type="RefSeq" id="WP_253963316.1">
    <property type="nucleotide sequence ID" value="NZ_JALHBS010000027.1"/>
</dbReference>
<evidence type="ECO:0000256" key="1">
    <source>
        <dbReference type="ARBA" id="ARBA00006484"/>
    </source>
</evidence>
<protein>
    <submittedName>
        <fullName evidence="3">SDR family oxidoreductase</fullName>
    </submittedName>
</protein>
<dbReference type="InterPro" id="IPR057326">
    <property type="entry name" value="KR_dom"/>
</dbReference>
<evidence type="ECO:0000259" key="2">
    <source>
        <dbReference type="SMART" id="SM00822"/>
    </source>
</evidence>
<dbReference type="PRINTS" id="PR00081">
    <property type="entry name" value="GDHRDH"/>
</dbReference>
<dbReference type="SUPFAM" id="SSF51735">
    <property type="entry name" value="NAD(P)-binding Rossmann-fold domains"/>
    <property type="match status" value="1"/>
</dbReference>
<keyword evidence="4" id="KW-1185">Reference proteome</keyword>
<dbReference type="InterPro" id="IPR036291">
    <property type="entry name" value="NAD(P)-bd_dom_sf"/>
</dbReference>
<comment type="caution">
    <text evidence="3">The sequence shown here is derived from an EMBL/GenBank/DDBJ whole genome shotgun (WGS) entry which is preliminary data.</text>
</comment>
<dbReference type="AlphaFoldDB" id="A0A9X2HB90"/>
<dbReference type="PANTHER" id="PTHR42879:SF2">
    <property type="entry name" value="3-OXOACYL-[ACYL-CARRIER-PROTEIN] REDUCTASE FABG"/>
    <property type="match status" value="1"/>
</dbReference>
<organism evidence="3 4">
    <name type="scientific">Aurantimonas marianensis</name>
    <dbReference type="NCBI Taxonomy" id="2920428"/>
    <lineage>
        <taxon>Bacteria</taxon>
        <taxon>Pseudomonadati</taxon>
        <taxon>Pseudomonadota</taxon>
        <taxon>Alphaproteobacteria</taxon>
        <taxon>Hyphomicrobiales</taxon>
        <taxon>Aurantimonadaceae</taxon>
        <taxon>Aurantimonas</taxon>
    </lineage>
</organism>
<dbReference type="PRINTS" id="PR00080">
    <property type="entry name" value="SDRFAMILY"/>
</dbReference>
<evidence type="ECO:0000313" key="4">
    <source>
        <dbReference type="Proteomes" id="UP001155220"/>
    </source>
</evidence>
<evidence type="ECO:0000313" key="3">
    <source>
        <dbReference type="EMBL" id="MCP3054439.1"/>
    </source>
</evidence>
<dbReference type="EMBL" id="JALHBS010000027">
    <property type="protein sequence ID" value="MCP3054439.1"/>
    <property type="molecule type" value="Genomic_DNA"/>
</dbReference>
<accession>A0A9X2HB90</accession>
<proteinExistence type="inferred from homology"/>
<sequence>MSERKLAGKVALVTGASRNIGREIAVALGQAGASVVIHAARDRAAVDETVAAVEAAGGRATGVTADLCDPASAATIVAAAQTAFGRLDILVNNAAIRPEARIDDLTYENWRQVMAVNLDSAFLMTKAALPLLRSSDAGVICNIGGLTAHTGAPHRAHVIAAKAGLVGLTKALAHELSPEGITVNCVSPGLIATQRAASGGGTPKHHETRTNLVGRRGLPEEIAAAVLYLCGPDARYVTGETLHVNGGAYLS</sequence>
<dbReference type="PANTHER" id="PTHR42879">
    <property type="entry name" value="3-OXOACYL-(ACYL-CARRIER-PROTEIN) REDUCTASE"/>
    <property type="match status" value="1"/>
</dbReference>
<reference evidence="3" key="1">
    <citation type="submission" date="2022-03" db="EMBL/GenBank/DDBJ databases">
        <title>Aurantimonas Liuensis sp. Nov., isolated from the hadal seawater of the Mariana Trench.</title>
        <authorList>
            <person name="Liu R."/>
        </authorList>
    </citation>
    <scope>NUCLEOTIDE SEQUENCE</scope>
    <source>
        <strain evidence="3">LRZ36</strain>
    </source>
</reference>
<dbReference type="InterPro" id="IPR050259">
    <property type="entry name" value="SDR"/>
</dbReference>
<gene>
    <name evidence="3" type="ORF">MJ956_04665</name>
</gene>
<dbReference type="SMART" id="SM00822">
    <property type="entry name" value="PKS_KR"/>
    <property type="match status" value="1"/>
</dbReference>
<dbReference type="InterPro" id="IPR002347">
    <property type="entry name" value="SDR_fam"/>
</dbReference>
<dbReference type="FunFam" id="3.40.50.720:FF:000084">
    <property type="entry name" value="Short-chain dehydrogenase reductase"/>
    <property type="match status" value="1"/>
</dbReference>
<dbReference type="Pfam" id="PF13561">
    <property type="entry name" value="adh_short_C2"/>
    <property type="match status" value="1"/>
</dbReference>
<feature type="domain" description="Ketoreductase" evidence="2">
    <location>
        <begin position="9"/>
        <end position="169"/>
    </location>
</feature>
<name>A0A9X2HB90_9HYPH</name>